<organism evidence="5 6">
    <name type="scientific">Arabis nemorensis</name>
    <dbReference type="NCBI Taxonomy" id="586526"/>
    <lineage>
        <taxon>Eukaryota</taxon>
        <taxon>Viridiplantae</taxon>
        <taxon>Streptophyta</taxon>
        <taxon>Embryophyta</taxon>
        <taxon>Tracheophyta</taxon>
        <taxon>Spermatophyta</taxon>
        <taxon>Magnoliopsida</taxon>
        <taxon>eudicotyledons</taxon>
        <taxon>Gunneridae</taxon>
        <taxon>Pentapetalae</taxon>
        <taxon>rosids</taxon>
        <taxon>malvids</taxon>
        <taxon>Brassicales</taxon>
        <taxon>Brassicaceae</taxon>
        <taxon>Arabideae</taxon>
        <taxon>Arabis</taxon>
    </lineage>
</organism>
<dbReference type="GO" id="GO:0006355">
    <property type="term" value="P:regulation of DNA-templated transcription"/>
    <property type="evidence" value="ECO:0007669"/>
    <property type="project" value="InterPro"/>
</dbReference>
<dbReference type="PANTHER" id="PTHR31662:SF49">
    <property type="entry name" value="GLABROUS1 ENHANCER-BINDING PROTEIN-RELATED"/>
    <property type="match status" value="1"/>
</dbReference>
<dbReference type="GO" id="GO:0005634">
    <property type="term" value="C:nucleus"/>
    <property type="evidence" value="ECO:0007669"/>
    <property type="project" value="TreeGrafter"/>
</dbReference>
<reference evidence="5" key="1">
    <citation type="submission" date="2019-07" db="EMBL/GenBank/DDBJ databases">
        <authorList>
            <person name="Dittberner H."/>
        </authorList>
    </citation>
    <scope>NUCLEOTIDE SEQUENCE [LARGE SCALE GENOMIC DNA]</scope>
</reference>
<protein>
    <recommendedName>
        <fullName evidence="4">Glabrous enhancer-binding protein-like DBD domain-containing protein</fullName>
    </recommendedName>
</protein>
<evidence type="ECO:0000256" key="1">
    <source>
        <dbReference type="ARBA" id="ARBA00010820"/>
    </source>
</evidence>
<feature type="coiled-coil region" evidence="2">
    <location>
        <begin position="156"/>
        <end position="183"/>
    </location>
</feature>
<evidence type="ECO:0000313" key="6">
    <source>
        <dbReference type="Proteomes" id="UP000489600"/>
    </source>
</evidence>
<feature type="compositionally biased region" description="Basic and acidic residues" evidence="3">
    <location>
        <begin position="11"/>
        <end position="20"/>
    </location>
</feature>
<dbReference type="OrthoDB" id="1093161at2759"/>
<gene>
    <name evidence="5" type="ORF">ANE_LOCUS12039</name>
</gene>
<proteinExistence type="inferred from homology"/>
<keyword evidence="2" id="KW-0175">Coiled coil</keyword>
<evidence type="ECO:0000259" key="4">
    <source>
        <dbReference type="Pfam" id="PF04504"/>
    </source>
</evidence>
<dbReference type="Pfam" id="PF04504">
    <property type="entry name" value="GeBP-like_DBD"/>
    <property type="match status" value="1"/>
</dbReference>
<accession>A0A565BJ22</accession>
<comment type="similarity">
    <text evidence="1">Belongs to the GeBP family.</text>
</comment>
<comment type="caution">
    <text evidence="5">The sequence shown here is derived from an EMBL/GenBank/DDBJ whole genome shotgun (WGS) entry which is preliminary data.</text>
</comment>
<evidence type="ECO:0000313" key="5">
    <source>
        <dbReference type="EMBL" id="VVB01595.1"/>
    </source>
</evidence>
<keyword evidence="6" id="KW-1185">Reference proteome</keyword>
<evidence type="ECO:0000256" key="2">
    <source>
        <dbReference type="SAM" id="Coils"/>
    </source>
</evidence>
<dbReference type="EMBL" id="CABITT030000004">
    <property type="protein sequence ID" value="VVB01595.1"/>
    <property type="molecule type" value="Genomic_DNA"/>
</dbReference>
<name>A0A565BJ22_9BRAS</name>
<dbReference type="InterPro" id="IPR007592">
    <property type="entry name" value="GEBP"/>
</dbReference>
<feature type="domain" description="Glabrous enhancer-binding protein-like DBD" evidence="4">
    <location>
        <begin position="65"/>
        <end position="134"/>
    </location>
</feature>
<dbReference type="AlphaFoldDB" id="A0A565BJ22"/>
<dbReference type="PANTHER" id="PTHR31662">
    <property type="entry name" value="BNAANNG10740D PROTEIN-RELATED"/>
    <property type="match status" value="1"/>
</dbReference>
<dbReference type="InterPro" id="IPR053932">
    <property type="entry name" value="GeBP-like_DBD"/>
</dbReference>
<evidence type="ECO:0000256" key="3">
    <source>
        <dbReference type="SAM" id="MobiDB-lite"/>
    </source>
</evidence>
<feature type="region of interest" description="Disordered" evidence="3">
    <location>
        <begin position="1"/>
        <end position="59"/>
    </location>
</feature>
<sequence>MDSDDSNPNRFEIRVNDRAKPSSSQLTRKRDDEEDVSDKEARLIRRKRPKSSTTTTTPEIDEMKLSYRSDWDALYSFIRGSIVPNFSKVQLRSKVRKLKKRFTDNLAKSEDGKGPDFTNVDDDEIFKLSMIIWGKKNETECGSNENLDQGKDVTSVEEHEQINENVEQEKDLTDVEHEQINENVEKPKDLTDVEHEQINENVEHEQINENVEKPEDVSHVTDVEQEQINENVGQAKDVPNVEHEQVSNISTKIDNGEKEKKSETAGVDEFCVMQDALEAALLSFPCLGRNHQKFLLQNLRNLEAEKEKELSDEWKALLGEKMKFNIKKLNFSAKLADVGGSD</sequence>
<dbReference type="Proteomes" id="UP000489600">
    <property type="component" value="Unassembled WGS sequence"/>
</dbReference>